<feature type="coiled-coil region" evidence="1">
    <location>
        <begin position="5"/>
        <end position="32"/>
    </location>
</feature>
<accession>A0A2G5T880</accession>
<dbReference type="Proteomes" id="UP000230233">
    <property type="component" value="Chromosome V"/>
</dbReference>
<proteinExistence type="predicted"/>
<dbReference type="EMBL" id="PDUG01000005">
    <property type="protein sequence ID" value="PIC23393.1"/>
    <property type="molecule type" value="Genomic_DNA"/>
</dbReference>
<dbReference type="AlphaFoldDB" id="A0A2G5T880"/>
<comment type="caution">
    <text evidence="2">The sequence shown here is derived from an EMBL/GenBank/DDBJ whole genome shotgun (WGS) entry which is preliminary data.</text>
</comment>
<evidence type="ECO:0000256" key="1">
    <source>
        <dbReference type="SAM" id="Coils"/>
    </source>
</evidence>
<gene>
    <name evidence="2" type="primary">Cnig_chr_V.g17111</name>
    <name evidence="2" type="ORF">B9Z55_017111</name>
</gene>
<sequence>MATQLEAMHMELARMDQELADLEVQLVDAHNDFDEFVGDFIDRGLPIQEGDFPDFLEHVDRIITLKERQNALEDRKAALERRVSDSCLVSPCPRLF</sequence>
<name>A0A2G5T880_9PELO</name>
<keyword evidence="1" id="KW-0175">Coiled coil</keyword>
<evidence type="ECO:0008006" key="4">
    <source>
        <dbReference type="Google" id="ProtNLM"/>
    </source>
</evidence>
<reference evidence="3" key="1">
    <citation type="submission" date="2017-10" db="EMBL/GenBank/DDBJ databases">
        <title>Rapid genome shrinkage in a self-fertile nematode reveals novel sperm competition proteins.</title>
        <authorList>
            <person name="Yin D."/>
            <person name="Schwarz E.M."/>
            <person name="Thomas C.G."/>
            <person name="Felde R.L."/>
            <person name="Korf I.F."/>
            <person name="Cutter A.D."/>
            <person name="Schartner C.M."/>
            <person name="Ralston E.J."/>
            <person name="Meyer B.J."/>
            <person name="Haag E.S."/>
        </authorList>
    </citation>
    <scope>NUCLEOTIDE SEQUENCE [LARGE SCALE GENOMIC DNA]</scope>
    <source>
        <strain evidence="3">JU1422</strain>
    </source>
</reference>
<evidence type="ECO:0000313" key="3">
    <source>
        <dbReference type="Proteomes" id="UP000230233"/>
    </source>
</evidence>
<dbReference type="OrthoDB" id="10311009at2759"/>
<organism evidence="2 3">
    <name type="scientific">Caenorhabditis nigoni</name>
    <dbReference type="NCBI Taxonomy" id="1611254"/>
    <lineage>
        <taxon>Eukaryota</taxon>
        <taxon>Metazoa</taxon>
        <taxon>Ecdysozoa</taxon>
        <taxon>Nematoda</taxon>
        <taxon>Chromadorea</taxon>
        <taxon>Rhabditida</taxon>
        <taxon>Rhabditina</taxon>
        <taxon>Rhabditomorpha</taxon>
        <taxon>Rhabditoidea</taxon>
        <taxon>Rhabditidae</taxon>
        <taxon>Peloderinae</taxon>
        <taxon>Caenorhabditis</taxon>
    </lineage>
</organism>
<protein>
    <recommendedName>
        <fullName evidence="4">VPS37 C-terminal domain-containing protein</fullName>
    </recommendedName>
</protein>
<evidence type="ECO:0000313" key="2">
    <source>
        <dbReference type="EMBL" id="PIC23393.1"/>
    </source>
</evidence>
<keyword evidence="3" id="KW-1185">Reference proteome</keyword>